<reference evidence="2 3" key="1">
    <citation type="submission" date="2012-11" db="EMBL/GenBank/DDBJ databases">
        <title>Whole genome sequence of Acetobacter orientalis 21F-2.</title>
        <authorList>
            <person name="Azuma Y."/>
            <person name="Higashiura N."/>
            <person name="Hirakawa H."/>
            <person name="Matsushita K."/>
        </authorList>
    </citation>
    <scope>NUCLEOTIDE SEQUENCE [LARGE SCALE GENOMIC DNA]</scope>
    <source>
        <strain evidence="2 3">21F-2</strain>
    </source>
</reference>
<dbReference type="Proteomes" id="UP000032670">
    <property type="component" value="Unassembled WGS sequence"/>
</dbReference>
<dbReference type="STRING" id="1231341.Abor_020_049"/>
<evidence type="ECO:0000313" key="3">
    <source>
        <dbReference type="Proteomes" id="UP000032670"/>
    </source>
</evidence>
<dbReference type="RefSeq" id="WP_048841451.1">
    <property type="nucleotide sequence ID" value="NZ_BAMX01000020.1"/>
</dbReference>
<protein>
    <submittedName>
        <fullName evidence="2">Uncharacterized protein</fullName>
    </submittedName>
</protein>
<feature type="region of interest" description="Disordered" evidence="1">
    <location>
        <begin position="58"/>
        <end position="77"/>
    </location>
</feature>
<proteinExistence type="predicted"/>
<dbReference type="GeneID" id="76204554"/>
<dbReference type="EMBL" id="BAMX01000020">
    <property type="protein sequence ID" value="GAN66412.1"/>
    <property type="molecule type" value="Genomic_DNA"/>
</dbReference>
<comment type="caution">
    <text evidence="2">The sequence shown here is derived from an EMBL/GenBank/DDBJ whole genome shotgun (WGS) entry which is preliminary data.</text>
</comment>
<sequence>MMAYFWWGLATFVVAALILLVAYATKAGRNAQAVNQSAQNTAQAKVLTTTTAAMAQAQATGPQNTAQLLSRLDAKDA</sequence>
<name>A0A0D6NK00_9PROT</name>
<dbReference type="AlphaFoldDB" id="A0A0D6NK00"/>
<organism evidence="2 3">
    <name type="scientific">Acetobacter orientalis</name>
    <dbReference type="NCBI Taxonomy" id="146474"/>
    <lineage>
        <taxon>Bacteria</taxon>
        <taxon>Pseudomonadati</taxon>
        <taxon>Pseudomonadota</taxon>
        <taxon>Alphaproteobacteria</taxon>
        <taxon>Acetobacterales</taxon>
        <taxon>Acetobacteraceae</taxon>
        <taxon>Acetobacter</taxon>
    </lineage>
</organism>
<accession>A0A0D6NK00</accession>
<evidence type="ECO:0000256" key="1">
    <source>
        <dbReference type="SAM" id="MobiDB-lite"/>
    </source>
</evidence>
<keyword evidence="3" id="KW-1185">Reference proteome</keyword>
<gene>
    <name evidence="2" type="ORF">Abor_020_049</name>
</gene>
<evidence type="ECO:0000313" key="2">
    <source>
        <dbReference type="EMBL" id="GAN66412.1"/>
    </source>
</evidence>
<accession>A0A6N3SYR2</accession>